<evidence type="ECO:0000313" key="3">
    <source>
        <dbReference type="Proteomes" id="UP000075683"/>
    </source>
</evidence>
<proteinExistence type="predicted"/>
<evidence type="ECO:0000313" key="2">
    <source>
        <dbReference type="EMBL" id="KYD23083.1"/>
    </source>
</evidence>
<dbReference type="EMBL" id="LQYT01000002">
    <property type="protein sequence ID" value="KYD23083.1"/>
    <property type="molecule type" value="Genomic_DNA"/>
</dbReference>
<accession>A0A150MF49</accession>
<dbReference type="STRING" id="301148.B4135_0609"/>
<dbReference type="AlphaFoldDB" id="A0A150MF49"/>
<evidence type="ECO:0000256" key="1">
    <source>
        <dbReference type="SAM" id="MobiDB-lite"/>
    </source>
</evidence>
<name>A0A150MF49_9BACI</name>
<gene>
    <name evidence="2" type="ORF">B4135_0609</name>
</gene>
<dbReference type="Proteomes" id="UP000075683">
    <property type="component" value="Unassembled WGS sequence"/>
</dbReference>
<feature type="compositionally biased region" description="Basic and acidic residues" evidence="1">
    <location>
        <begin position="52"/>
        <end position="65"/>
    </location>
</feature>
<sequence length="73" mass="8136">MITNNIITKLPFQQMDFAAAHERYRDRSFFTLSDHRGAHSGRQTGNGPFPPKRADGGSHGSREAKLPPARARC</sequence>
<feature type="region of interest" description="Disordered" evidence="1">
    <location>
        <begin position="31"/>
        <end position="73"/>
    </location>
</feature>
<protein>
    <submittedName>
        <fullName evidence="2">Uncharacterized protein</fullName>
    </submittedName>
</protein>
<reference evidence="2 3" key="1">
    <citation type="submission" date="2016-01" db="EMBL/GenBank/DDBJ databases">
        <title>Draft Genome Sequences of Seven Thermophilic Sporeformers Isolated from Foods.</title>
        <authorList>
            <person name="Berendsen E.M."/>
            <person name="Wells-Bennik M.H."/>
            <person name="Krawcyk A.O."/>
            <person name="De Jong A."/>
            <person name="Holsappel S."/>
            <person name="Eijlander R.T."/>
            <person name="Kuipers O.P."/>
        </authorList>
    </citation>
    <scope>NUCLEOTIDE SEQUENCE [LARGE SCALE GENOMIC DNA]</scope>
    <source>
        <strain evidence="2 3">B4135</strain>
    </source>
</reference>
<organism evidence="2 3">
    <name type="scientific">Caldibacillus debilis</name>
    <dbReference type="NCBI Taxonomy" id="301148"/>
    <lineage>
        <taxon>Bacteria</taxon>
        <taxon>Bacillati</taxon>
        <taxon>Bacillota</taxon>
        <taxon>Bacilli</taxon>
        <taxon>Bacillales</taxon>
        <taxon>Bacillaceae</taxon>
        <taxon>Caldibacillus</taxon>
    </lineage>
</organism>
<comment type="caution">
    <text evidence="2">The sequence shown here is derived from an EMBL/GenBank/DDBJ whole genome shotgun (WGS) entry which is preliminary data.</text>
</comment>